<keyword evidence="1" id="KW-0812">Transmembrane</keyword>
<reference evidence="2" key="1">
    <citation type="submission" date="2019-08" db="EMBL/GenBank/DDBJ databases">
        <authorList>
            <person name="Kucharzyk K."/>
            <person name="Murdoch R.W."/>
            <person name="Higgins S."/>
            <person name="Loffler F."/>
        </authorList>
    </citation>
    <scope>NUCLEOTIDE SEQUENCE</scope>
</reference>
<accession>A0A645GEG4</accession>
<dbReference type="EMBL" id="VSSQ01074408">
    <property type="protein sequence ID" value="MPN25288.1"/>
    <property type="molecule type" value="Genomic_DNA"/>
</dbReference>
<gene>
    <name evidence="2" type="ORF">SDC9_172695</name>
</gene>
<dbReference type="InterPro" id="IPR014743">
    <property type="entry name" value="Cl-channel_core"/>
</dbReference>
<evidence type="ECO:0000313" key="2">
    <source>
        <dbReference type="EMBL" id="MPN25288.1"/>
    </source>
</evidence>
<protein>
    <submittedName>
        <fullName evidence="2">Uncharacterized protein</fullName>
    </submittedName>
</protein>
<proteinExistence type="predicted"/>
<keyword evidence="1" id="KW-0472">Membrane</keyword>
<evidence type="ECO:0000256" key="1">
    <source>
        <dbReference type="SAM" id="Phobius"/>
    </source>
</evidence>
<keyword evidence="1" id="KW-1133">Transmembrane helix</keyword>
<dbReference type="AlphaFoldDB" id="A0A645GEG4"/>
<feature type="transmembrane region" description="Helical" evidence="1">
    <location>
        <begin position="34"/>
        <end position="55"/>
    </location>
</feature>
<name>A0A645GEG4_9ZZZZ</name>
<dbReference type="SUPFAM" id="SSF81340">
    <property type="entry name" value="Clc chloride channel"/>
    <property type="match status" value="1"/>
</dbReference>
<organism evidence="2">
    <name type="scientific">bioreactor metagenome</name>
    <dbReference type="NCBI Taxonomy" id="1076179"/>
    <lineage>
        <taxon>unclassified sequences</taxon>
        <taxon>metagenomes</taxon>
        <taxon>ecological metagenomes</taxon>
    </lineage>
</organism>
<comment type="caution">
    <text evidence="2">The sequence shown here is derived from an EMBL/GenBank/DDBJ whole genome shotgun (WGS) entry which is preliminary data.</text>
</comment>
<sequence>MLAAALGYAAVFVSGTNTLLAPMLTGAEVFGYVYLPYFIIVCAIAYACNGNYSIYPLQQRY</sequence>